<organism evidence="4 5">
    <name type="scientific">Nelumbo nucifera</name>
    <name type="common">Sacred lotus</name>
    <dbReference type="NCBI Taxonomy" id="4432"/>
    <lineage>
        <taxon>Eukaryota</taxon>
        <taxon>Viridiplantae</taxon>
        <taxon>Streptophyta</taxon>
        <taxon>Embryophyta</taxon>
        <taxon>Tracheophyta</taxon>
        <taxon>Spermatophyta</taxon>
        <taxon>Magnoliopsida</taxon>
        <taxon>Proteales</taxon>
        <taxon>Nelumbonaceae</taxon>
        <taxon>Nelumbo</taxon>
    </lineage>
</organism>
<dbReference type="Gene3D" id="2.60.120.200">
    <property type="match status" value="1"/>
</dbReference>
<reference evidence="4 5" key="1">
    <citation type="journal article" date="2020" name="Mol. Biol. Evol.">
        <title>Distinct Expression and Methylation Patterns for Genes with Different Fates following a Single Whole-Genome Duplication in Flowering Plants.</title>
        <authorList>
            <person name="Shi T."/>
            <person name="Rahmani R.S."/>
            <person name="Gugger P.F."/>
            <person name="Wang M."/>
            <person name="Li H."/>
            <person name="Zhang Y."/>
            <person name="Li Z."/>
            <person name="Wang Q."/>
            <person name="Van de Peer Y."/>
            <person name="Marchal K."/>
            <person name="Chen J."/>
        </authorList>
    </citation>
    <scope>NUCLEOTIDE SEQUENCE [LARGE SCALE GENOMIC DNA]</scope>
    <source>
        <tissue evidence="4">Leaf</tissue>
    </source>
</reference>
<keyword evidence="5" id="KW-1185">Reference proteome</keyword>
<proteinExistence type="inferred from homology"/>
<name>A0A822XFX5_NELNU</name>
<dbReference type="EMBL" id="DUZY01000001">
    <property type="protein sequence ID" value="DAD20394.1"/>
    <property type="molecule type" value="Genomic_DNA"/>
</dbReference>
<evidence type="ECO:0000256" key="2">
    <source>
        <dbReference type="ARBA" id="ARBA00022734"/>
    </source>
</evidence>
<dbReference type="InterPro" id="IPR001220">
    <property type="entry name" value="Legume_lectin_dom"/>
</dbReference>
<dbReference type="Proteomes" id="UP000607653">
    <property type="component" value="Unassembled WGS sequence"/>
</dbReference>
<dbReference type="InterPro" id="IPR013320">
    <property type="entry name" value="ConA-like_dom_sf"/>
</dbReference>
<sequence length="75" mass="8575">MHKQFFGLFNITNINNPDNHVVAIELDTIRNPEFSDINDKHIGIDFNGLISSLSAPVAYFLEPSEDGLHRLFEQF</sequence>
<accession>A0A822XFX5</accession>
<feature type="domain" description="Legume lectin" evidence="3">
    <location>
        <begin position="2"/>
        <end position="58"/>
    </location>
</feature>
<comment type="caution">
    <text evidence="4">The sequence shown here is derived from an EMBL/GenBank/DDBJ whole genome shotgun (WGS) entry which is preliminary data.</text>
</comment>
<dbReference type="PANTHER" id="PTHR32401:SF50">
    <property type="entry name" value="OS07G0133000 PROTEIN"/>
    <property type="match status" value="1"/>
</dbReference>
<comment type="similarity">
    <text evidence="1">Belongs to the leguminous lectin family.</text>
</comment>
<dbReference type="GO" id="GO:0030246">
    <property type="term" value="F:carbohydrate binding"/>
    <property type="evidence" value="ECO:0007669"/>
    <property type="project" value="UniProtKB-KW"/>
</dbReference>
<gene>
    <name evidence="4" type="ORF">HUJ06_021857</name>
</gene>
<dbReference type="InterPro" id="IPR050258">
    <property type="entry name" value="Leguminous_Lectin"/>
</dbReference>
<protein>
    <recommendedName>
        <fullName evidence="3">Legume lectin domain-containing protein</fullName>
    </recommendedName>
</protein>
<keyword evidence="2" id="KW-0430">Lectin</keyword>
<dbReference type="AlphaFoldDB" id="A0A822XFX5"/>
<evidence type="ECO:0000313" key="5">
    <source>
        <dbReference type="Proteomes" id="UP000607653"/>
    </source>
</evidence>
<evidence type="ECO:0000313" key="4">
    <source>
        <dbReference type="EMBL" id="DAD20394.1"/>
    </source>
</evidence>
<evidence type="ECO:0000256" key="1">
    <source>
        <dbReference type="ARBA" id="ARBA00007606"/>
    </source>
</evidence>
<dbReference type="PANTHER" id="PTHR32401">
    <property type="entry name" value="CONCANAVALIN A-LIKE LECTIN FAMILY PROTEIN"/>
    <property type="match status" value="1"/>
</dbReference>
<dbReference type="SUPFAM" id="SSF49899">
    <property type="entry name" value="Concanavalin A-like lectins/glucanases"/>
    <property type="match status" value="1"/>
</dbReference>
<evidence type="ECO:0000259" key="3">
    <source>
        <dbReference type="Pfam" id="PF00139"/>
    </source>
</evidence>
<dbReference type="Pfam" id="PF00139">
    <property type="entry name" value="Lectin_legB"/>
    <property type="match status" value="1"/>
</dbReference>